<organism evidence="1 2">
    <name type="scientific">Variovorax boronicumulans</name>
    <dbReference type="NCBI Taxonomy" id="436515"/>
    <lineage>
        <taxon>Bacteria</taxon>
        <taxon>Pseudomonadati</taxon>
        <taxon>Pseudomonadota</taxon>
        <taxon>Betaproteobacteria</taxon>
        <taxon>Burkholderiales</taxon>
        <taxon>Comamonadaceae</taxon>
        <taxon>Variovorax</taxon>
    </lineage>
</organism>
<dbReference type="Proteomes" id="UP000217154">
    <property type="component" value="Chromosome"/>
</dbReference>
<dbReference type="KEGG" id="vbo:CKY39_21390"/>
<evidence type="ECO:0000313" key="1">
    <source>
        <dbReference type="EMBL" id="ATA55494.1"/>
    </source>
</evidence>
<dbReference type="EMBL" id="CP023284">
    <property type="protein sequence ID" value="ATA55494.1"/>
    <property type="molecule type" value="Genomic_DNA"/>
</dbReference>
<name>A0A250DML4_9BURK</name>
<reference evidence="1 2" key="1">
    <citation type="submission" date="2017-09" db="EMBL/GenBank/DDBJ databases">
        <title>The diverse metabolic capabilities of V. boronicumulans make it an excellent choice for continued studies on novel biodegradation.</title>
        <authorList>
            <person name="Sun S."/>
        </authorList>
    </citation>
    <scope>NUCLEOTIDE SEQUENCE [LARGE SCALE GENOMIC DNA]</scope>
    <source>
        <strain evidence="1 2">J1</strain>
    </source>
</reference>
<accession>A0A250DML4</accession>
<sequence>MNNATVQGEGPHAIKPGDTVQIDAGAAVEWTSTGEKITLRSPEIGASSWKAQLVNGSTQAKPFKVTARAANNAWDINFEVAGGDARNGSYSAFATNGTRQTVALNFDVGTYEWTGSNITAVSGSFTADADQAGTYLFQSSRITTAANTARFRVGQDVLVGAFPFDVTQAATESFATQSFVASRALETNQAGLDGTFNRFGINVGSATSVSDISQMKISGGGTVLVRCTHSTIYRVDNCPAASLKTWNISPGTVVGTWNMVDPAAPADAALFAMARVGSEKIFLISGKLNGDPKTAVFRIGLPESSQWPTGFGYGISTAASWGKVDVRATESFRSAVSTDGSTSSAHNTFATMGSLGPLGMRGIVGTGTDPKSYFAMQGSSIFAIVGANNATTGTNGYLQINLMD</sequence>
<dbReference type="AlphaFoldDB" id="A0A250DML4"/>
<proteinExistence type="predicted"/>
<evidence type="ECO:0000313" key="2">
    <source>
        <dbReference type="Proteomes" id="UP000217154"/>
    </source>
</evidence>
<gene>
    <name evidence="1" type="ORF">CKY39_21390</name>
</gene>
<protein>
    <submittedName>
        <fullName evidence="1">Uncharacterized protein</fullName>
    </submittedName>
</protein>